<accession>A0A315WP39</accession>
<sequence>MQQRLSPHFVSVLHGCRMDSHQHLFFLLPPGTIKSGRNRGSSAVPNRFCFASTEVNWLCVVILLDNQGVLEFKSLQTGCEGSQRPLLATAETTSDLLFHAKCLSLRVGSRPPFSAVGMSGGSRGCSHSDMSSTYTYPGRMRGSDGNPTARTNPSTPRRQTKHTACINNHGIKVPTPEQYLTPLQQKEVCIRHLRARLRENVERLQHRDYEIEELRSQLNKMQEDWIKEECHRLEAQLALKEARKEIQHLHEVVESVKSNIGVHDQDPHDYKPYSGLQAVRPGGKSRSCGCSPASTLTRGSTFTRRSSEALQLDRNAPEQSGAPRSTGQTHLLLEAPLLSEQLPHQAHHLRPGPAISRSATCEHLCSGGGVLPMSHSCHSLSSSCRCGGHTYLPHHHLFLHLPQEEPPLSAATPAAVPVPVLEKKPEVRSQGCSPTMTWLSEESSAEQLSVISIGKPELTPSDPRSMSTSLPLLSPPDLPPTDKPENDRKVLAGPHTCQPKPVEPLPVRQEATVLEFDEDEAEGSEDRRPPELSHWSRYFLVDLLALAMPVVPTMAWLCRGAPQEVLPAYHIGSLLRGCCAVALHSLRRQGAGRGRPTADTNGTTSV</sequence>
<keyword evidence="4" id="KW-1133">Transmembrane helix</keyword>
<evidence type="ECO:0000256" key="7">
    <source>
        <dbReference type="SAM" id="Coils"/>
    </source>
</evidence>
<evidence type="ECO:0000256" key="2">
    <source>
        <dbReference type="ARBA" id="ARBA00022553"/>
    </source>
</evidence>
<proteinExistence type="predicted"/>
<evidence type="ECO:0000313" key="10">
    <source>
        <dbReference type="Proteomes" id="UP000250572"/>
    </source>
</evidence>
<comment type="subcellular location">
    <subcellularLocation>
        <location evidence="1">Membrane</location>
        <topology evidence="1">Single-pass membrane protein</topology>
    </subcellularLocation>
</comment>
<organism evidence="9 10">
    <name type="scientific">Gambusia affinis</name>
    <name type="common">Western mosquitofish</name>
    <name type="synonym">Heterandria affinis</name>
    <dbReference type="NCBI Taxonomy" id="33528"/>
    <lineage>
        <taxon>Eukaryota</taxon>
        <taxon>Metazoa</taxon>
        <taxon>Chordata</taxon>
        <taxon>Craniata</taxon>
        <taxon>Vertebrata</taxon>
        <taxon>Euteleostomi</taxon>
        <taxon>Actinopterygii</taxon>
        <taxon>Neopterygii</taxon>
        <taxon>Teleostei</taxon>
        <taxon>Neoteleostei</taxon>
        <taxon>Acanthomorphata</taxon>
        <taxon>Ovalentaria</taxon>
        <taxon>Atherinomorphae</taxon>
        <taxon>Cyprinodontiformes</taxon>
        <taxon>Poeciliidae</taxon>
        <taxon>Poeciliinae</taxon>
        <taxon>Gambusia</taxon>
    </lineage>
</organism>
<evidence type="ECO:0000256" key="1">
    <source>
        <dbReference type="ARBA" id="ARBA00004167"/>
    </source>
</evidence>
<gene>
    <name evidence="9" type="ORF">CCH79_00006487</name>
</gene>
<dbReference type="STRING" id="33528.ENSGAFP00000002785"/>
<keyword evidence="2" id="KW-0597">Phosphoprotein</keyword>
<feature type="region of interest" description="Disordered" evidence="8">
    <location>
        <begin position="284"/>
        <end position="326"/>
    </location>
</feature>
<evidence type="ECO:0000256" key="3">
    <source>
        <dbReference type="ARBA" id="ARBA00022692"/>
    </source>
</evidence>
<dbReference type="AlphaFoldDB" id="A0A315WP39"/>
<keyword evidence="6" id="KW-0472">Membrane</keyword>
<dbReference type="EMBL" id="NHOQ01000244">
    <property type="protein sequence ID" value="PWA31745.1"/>
    <property type="molecule type" value="Genomic_DNA"/>
</dbReference>
<evidence type="ECO:0000256" key="6">
    <source>
        <dbReference type="ARBA" id="ARBA00023136"/>
    </source>
</evidence>
<dbReference type="Proteomes" id="UP000250572">
    <property type="component" value="Unassembled WGS sequence"/>
</dbReference>
<feature type="compositionally biased region" description="Basic and acidic residues" evidence="8">
    <location>
        <begin position="480"/>
        <end position="490"/>
    </location>
</feature>
<evidence type="ECO:0000313" key="9">
    <source>
        <dbReference type="EMBL" id="PWA31745.1"/>
    </source>
</evidence>
<feature type="region of interest" description="Disordered" evidence="8">
    <location>
        <begin position="455"/>
        <end position="508"/>
    </location>
</feature>
<dbReference type="InterPro" id="IPR028197">
    <property type="entry name" value="Syntaphilin/Syntabulin"/>
</dbReference>
<dbReference type="PANTHER" id="PTHR16208">
    <property type="entry name" value="MICROTUBULE-ASSOCIATED PROTEIN/SYNTAPHILIN"/>
    <property type="match status" value="1"/>
</dbReference>
<keyword evidence="5 7" id="KW-0175">Coiled coil</keyword>
<keyword evidence="3" id="KW-0812">Transmembrane</keyword>
<dbReference type="GO" id="GO:0030182">
    <property type="term" value="P:neuron differentiation"/>
    <property type="evidence" value="ECO:0007669"/>
    <property type="project" value="TreeGrafter"/>
</dbReference>
<feature type="compositionally biased region" description="Polar residues" evidence="8">
    <location>
        <begin position="292"/>
        <end position="304"/>
    </location>
</feature>
<dbReference type="GO" id="GO:0005739">
    <property type="term" value="C:mitochondrion"/>
    <property type="evidence" value="ECO:0007669"/>
    <property type="project" value="TreeGrafter"/>
</dbReference>
<dbReference type="Pfam" id="PF15290">
    <property type="entry name" value="Syntaphilin"/>
    <property type="match status" value="1"/>
</dbReference>
<evidence type="ECO:0008006" key="11">
    <source>
        <dbReference type="Google" id="ProtNLM"/>
    </source>
</evidence>
<dbReference type="GO" id="GO:0016020">
    <property type="term" value="C:membrane"/>
    <property type="evidence" value="ECO:0007669"/>
    <property type="project" value="UniProtKB-SubCell"/>
</dbReference>
<protein>
    <recommendedName>
        <fullName evidence="11">Syntaphilin a</fullName>
    </recommendedName>
</protein>
<evidence type="ECO:0000256" key="5">
    <source>
        <dbReference type="ARBA" id="ARBA00023054"/>
    </source>
</evidence>
<evidence type="ECO:0000256" key="8">
    <source>
        <dbReference type="SAM" id="MobiDB-lite"/>
    </source>
</evidence>
<reference evidence="9 10" key="1">
    <citation type="journal article" date="2018" name="G3 (Bethesda)">
        <title>A High-Quality Reference Genome for the Invasive Mosquitofish Gambusia affinis Using a Chicago Library.</title>
        <authorList>
            <person name="Hoffberg S.L."/>
            <person name="Troendle N.J."/>
            <person name="Glenn T.C."/>
            <person name="Mahmud O."/>
            <person name="Louha S."/>
            <person name="Chalopin D."/>
            <person name="Bennetzen J.L."/>
            <person name="Mauricio R."/>
        </authorList>
    </citation>
    <scope>NUCLEOTIDE SEQUENCE [LARGE SCALE GENOMIC DNA]</scope>
    <source>
        <strain evidence="9">NE01/NJP1002.9</strain>
        <tissue evidence="9">Muscle</tissue>
    </source>
</reference>
<dbReference type="PANTHER" id="PTHR16208:SF5">
    <property type="entry name" value="SYNTAPHILIN-LIKE"/>
    <property type="match status" value="1"/>
</dbReference>
<keyword evidence="10" id="KW-1185">Reference proteome</keyword>
<feature type="coiled-coil region" evidence="7">
    <location>
        <begin position="204"/>
        <end position="259"/>
    </location>
</feature>
<name>A0A315WP39_GAMAF</name>
<dbReference type="GO" id="GO:0005881">
    <property type="term" value="C:cytoplasmic microtubule"/>
    <property type="evidence" value="ECO:0007669"/>
    <property type="project" value="TreeGrafter"/>
</dbReference>
<feature type="compositionally biased region" description="Polar residues" evidence="8">
    <location>
        <begin position="145"/>
        <end position="157"/>
    </location>
</feature>
<comment type="caution">
    <text evidence="9">The sequence shown here is derived from an EMBL/GenBank/DDBJ whole genome shotgun (WGS) entry which is preliminary data.</text>
</comment>
<evidence type="ECO:0000256" key="4">
    <source>
        <dbReference type="ARBA" id="ARBA00022989"/>
    </source>
</evidence>
<feature type="region of interest" description="Disordered" evidence="8">
    <location>
        <begin position="136"/>
        <end position="161"/>
    </location>
</feature>